<dbReference type="InterPro" id="IPR057446">
    <property type="entry name" value="PH_bac"/>
</dbReference>
<dbReference type="EMBL" id="JTJZ01000015">
    <property type="protein sequence ID" value="KHS53392.1"/>
    <property type="molecule type" value="Genomic_DNA"/>
</dbReference>
<keyword evidence="1" id="KW-1133">Transmembrane helix</keyword>
<keyword evidence="4" id="KW-1185">Reference proteome</keyword>
<evidence type="ECO:0000256" key="1">
    <source>
        <dbReference type="SAM" id="Phobius"/>
    </source>
</evidence>
<accession>A0A0B9AVL8</accession>
<feature type="transmembrane region" description="Helical" evidence="1">
    <location>
        <begin position="6"/>
        <end position="25"/>
    </location>
</feature>
<evidence type="ECO:0000313" key="4">
    <source>
        <dbReference type="Proteomes" id="UP000031488"/>
    </source>
</evidence>
<sequence>MDTTVGTLIVAAVILAAIVAIAWAWSRRKQAQSEVVSPPKPHMGIKPVSDPVEGSYVSTTKAGHPLERVAVHGLGIRTTGELVVTDGGVIMDLAGREDFLIPRRDIVSVDTTNGMIGKFVERGGIIRITWHLGDDLVDTGFRTRYSASTTPTVDRIREMIEEAQ</sequence>
<proteinExistence type="predicted"/>
<organism evidence="3 4">
    <name type="scientific">Brevibacterium linens</name>
    <dbReference type="NCBI Taxonomy" id="1703"/>
    <lineage>
        <taxon>Bacteria</taxon>
        <taxon>Bacillati</taxon>
        <taxon>Actinomycetota</taxon>
        <taxon>Actinomycetes</taxon>
        <taxon>Micrococcales</taxon>
        <taxon>Brevibacteriaceae</taxon>
        <taxon>Brevibacterium</taxon>
    </lineage>
</organism>
<reference evidence="3 4" key="1">
    <citation type="submission" date="2014-11" db="EMBL/GenBank/DDBJ databases">
        <title>Draft Genome Sequence of Brevibacterium linens AE038-8.</title>
        <authorList>
            <person name="Maizel D."/>
            <person name="Utturkar S.M."/>
            <person name="Brown S.D."/>
            <person name="Ferrero M."/>
            <person name="Rosen B.P."/>
        </authorList>
    </citation>
    <scope>NUCLEOTIDE SEQUENCE [LARGE SCALE GENOMIC DNA]</scope>
    <source>
        <strain evidence="3 4">AE038-8</strain>
    </source>
</reference>
<dbReference type="PATRIC" id="fig|1703.6.peg.763"/>
<comment type="caution">
    <text evidence="3">The sequence shown here is derived from an EMBL/GenBank/DDBJ whole genome shotgun (WGS) entry which is preliminary data.</text>
</comment>
<keyword evidence="1" id="KW-0472">Membrane</keyword>
<dbReference type="STRING" id="1703.BLSMQ_2200"/>
<dbReference type="AlphaFoldDB" id="A0A0B9AVL8"/>
<evidence type="ECO:0000313" key="3">
    <source>
        <dbReference type="EMBL" id="KHS53392.1"/>
    </source>
</evidence>
<gene>
    <name evidence="3" type="ORF">AE0388_0880</name>
</gene>
<keyword evidence="1" id="KW-0812">Transmembrane</keyword>
<feature type="domain" description="PH" evidence="2">
    <location>
        <begin position="40"/>
        <end position="154"/>
    </location>
</feature>
<dbReference type="Proteomes" id="UP000031488">
    <property type="component" value="Unassembled WGS sequence"/>
</dbReference>
<dbReference type="OrthoDB" id="3826692at2"/>
<dbReference type="RefSeq" id="WP_039207424.1">
    <property type="nucleotide sequence ID" value="NZ_JTJZ01000015.1"/>
</dbReference>
<dbReference type="Pfam" id="PF25362">
    <property type="entry name" value="bPH_11"/>
    <property type="match status" value="1"/>
</dbReference>
<evidence type="ECO:0000259" key="2">
    <source>
        <dbReference type="Pfam" id="PF25362"/>
    </source>
</evidence>
<name>A0A0B9AVL8_BRELN</name>
<protein>
    <recommendedName>
        <fullName evidence="2">PH domain-containing protein</fullName>
    </recommendedName>
</protein>